<dbReference type="RefSeq" id="WP_086725949.1">
    <property type="nucleotide sequence ID" value="NZ_MUBM01000111.1"/>
</dbReference>
<evidence type="ECO:0000313" key="3">
    <source>
        <dbReference type="Proteomes" id="UP001458415"/>
    </source>
</evidence>
<accession>A0ABV1W6Q9</accession>
<organism evidence="2 3">
    <name type="scientific">Streptomyces carpinensis</name>
    <dbReference type="NCBI Taxonomy" id="66369"/>
    <lineage>
        <taxon>Bacteria</taxon>
        <taxon>Bacillati</taxon>
        <taxon>Actinomycetota</taxon>
        <taxon>Actinomycetes</taxon>
        <taxon>Kitasatosporales</taxon>
        <taxon>Streptomycetaceae</taxon>
        <taxon>Streptomyces</taxon>
    </lineage>
</organism>
<comment type="caution">
    <text evidence="2">The sequence shown here is derived from an EMBL/GenBank/DDBJ whole genome shotgun (WGS) entry which is preliminary data.</text>
</comment>
<dbReference type="EMBL" id="JBEPCU010000348">
    <property type="protein sequence ID" value="MER6979297.1"/>
    <property type="molecule type" value="Genomic_DNA"/>
</dbReference>
<reference evidence="2 3" key="1">
    <citation type="submission" date="2024-06" db="EMBL/GenBank/DDBJ databases">
        <title>The Natural Products Discovery Center: Release of the First 8490 Sequenced Strains for Exploring Actinobacteria Biosynthetic Diversity.</title>
        <authorList>
            <person name="Kalkreuter E."/>
            <person name="Kautsar S.A."/>
            <person name="Yang D."/>
            <person name="Bader C.D."/>
            <person name="Teijaro C.N."/>
            <person name="Fluegel L."/>
            <person name="Davis C.M."/>
            <person name="Simpson J.R."/>
            <person name="Lauterbach L."/>
            <person name="Steele A.D."/>
            <person name="Gui C."/>
            <person name="Meng S."/>
            <person name="Li G."/>
            <person name="Viehrig K."/>
            <person name="Ye F."/>
            <person name="Su P."/>
            <person name="Kiefer A.F."/>
            <person name="Nichols A."/>
            <person name="Cepeda A.J."/>
            <person name="Yan W."/>
            <person name="Fan B."/>
            <person name="Jiang Y."/>
            <person name="Adhikari A."/>
            <person name="Zheng C.-J."/>
            <person name="Schuster L."/>
            <person name="Cowan T.M."/>
            <person name="Smanski M.J."/>
            <person name="Chevrette M.G."/>
            <person name="De Carvalho L.P.S."/>
            <person name="Shen B."/>
        </authorList>
    </citation>
    <scope>NUCLEOTIDE SEQUENCE [LARGE SCALE GENOMIC DNA]</scope>
    <source>
        <strain evidence="2 3">NPDC000634</strain>
    </source>
</reference>
<evidence type="ECO:0000256" key="1">
    <source>
        <dbReference type="SAM" id="MobiDB-lite"/>
    </source>
</evidence>
<gene>
    <name evidence="2" type="ORF">ABT317_20475</name>
</gene>
<keyword evidence="3" id="KW-1185">Reference proteome</keyword>
<feature type="region of interest" description="Disordered" evidence="1">
    <location>
        <begin position="80"/>
        <end position="108"/>
    </location>
</feature>
<sequence length="263" mass="27304">MNDHEKNLPRLLAALDAAPVRELTEAESNRKEHLLRTVMSSATSVSQPTAPPGRRRPWLWVAAGAVTATAAVAVVAQAPHSASGSGPLPAAELASWTGTPSRPSATSPEATAAEKWCVKALSSDYSGKPVSYANLDVRGSITSVVVTDGKTTSYCLTDKAGHGMAEVIDPVKKLAGNAVEVDSAGGHGEGSTGLNYMEGSVGSDVRAVTLHDGGRTIEATIQNNRFTAWWPSAEPSGSADKVDITLKNGSTRTVTGDSIFPKD</sequence>
<proteinExistence type="predicted"/>
<protein>
    <submittedName>
        <fullName evidence="2">Uncharacterized protein</fullName>
    </submittedName>
</protein>
<feature type="compositionally biased region" description="Polar residues" evidence="1">
    <location>
        <begin position="96"/>
        <end position="108"/>
    </location>
</feature>
<name>A0ABV1W6Q9_9ACTN</name>
<dbReference type="Proteomes" id="UP001458415">
    <property type="component" value="Unassembled WGS sequence"/>
</dbReference>
<evidence type="ECO:0000313" key="2">
    <source>
        <dbReference type="EMBL" id="MER6979297.1"/>
    </source>
</evidence>